<protein>
    <submittedName>
        <fullName evidence="2">BTB domain-containing protein</fullName>
    </submittedName>
</protein>
<proteinExistence type="predicted"/>
<evidence type="ECO:0000313" key="2">
    <source>
        <dbReference type="WBParaSite" id="ES5_v2.g11587.t1"/>
    </source>
</evidence>
<sequence length="181" mass="21222">MKGMLFFEDKEIPKIFLGIDNLGQALWERDEYKDFKIIVGNEGIVMVHKNVLCARSEFYEAMFRAKREEAVTNIQKITDFNLKTVQTAIKFFYDYNIFESLNLDDAFELARFADKYNINDLQDKLELFLIYRLSLSTVCQLANTSKFFNLFKLRKHCFDFLMTCSKHGVAIDIVDFAAELV</sequence>
<name>A0AC34F3J6_9BILA</name>
<accession>A0AC34F3J6</accession>
<dbReference type="WBParaSite" id="ES5_v2.g11587.t1">
    <property type="protein sequence ID" value="ES5_v2.g11587.t1"/>
    <property type="gene ID" value="ES5_v2.g11587"/>
</dbReference>
<reference evidence="2" key="1">
    <citation type="submission" date="2022-11" db="UniProtKB">
        <authorList>
            <consortium name="WormBaseParasite"/>
        </authorList>
    </citation>
    <scope>IDENTIFICATION</scope>
</reference>
<organism evidence="1 2">
    <name type="scientific">Panagrolaimus sp. ES5</name>
    <dbReference type="NCBI Taxonomy" id="591445"/>
    <lineage>
        <taxon>Eukaryota</taxon>
        <taxon>Metazoa</taxon>
        <taxon>Ecdysozoa</taxon>
        <taxon>Nematoda</taxon>
        <taxon>Chromadorea</taxon>
        <taxon>Rhabditida</taxon>
        <taxon>Tylenchina</taxon>
        <taxon>Panagrolaimomorpha</taxon>
        <taxon>Panagrolaimoidea</taxon>
        <taxon>Panagrolaimidae</taxon>
        <taxon>Panagrolaimus</taxon>
    </lineage>
</organism>
<dbReference type="Proteomes" id="UP000887579">
    <property type="component" value="Unplaced"/>
</dbReference>
<evidence type="ECO:0000313" key="1">
    <source>
        <dbReference type="Proteomes" id="UP000887579"/>
    </source>
</evidence>